<accession>A0A8T0V1H0</accession>
<feature type="repeat" description="ANK" evidence="1">
    <location>
        <begin position="108"/>
        <end position="140"/>
    </location>
</feature>
<gene>
    <name evidence="3" type="ORF">PVAP13_3KG530300</name>
</gene>
<dbReference type="InterPro" id="IPR051616">
    <property type="entry name" value="Cul2-RING_E3_ligase_SR"/>
</dbReference>
<name>A0A8T0V1H0_PANVG</name>
<keyword evidence="2" id="KW-0802">TPR repeat</keyword>
<evidence type="ECO:0000313" key="3">
    <source>
        <dbReference type="EMBL" id="KAG2630531.1"/>
    </source>
</evidence>
<feature type="repeat" description="ANK" evidence="1">
    <location>
        <begin position="210"/>
        <end position="242"/>
    </location>
</feature>
<dbReference type="PRINTS" id="PR01415">
    <property type="entry name" value="ANKYRIN"/>
</dbReference>
<dbReference type="PROSITE" id="PS50088">
    <property type="entry name" value="ANK_REPEAT"/>
    <property type="match status" value="5"/>
</dbReference>
<dbReference type="SMART" id="SM00028">
    <property type="entry name" value="TPR"/>
    <property type="match status" value="3"/>
</dbReference>
<dbReference type="SUPFAM" id="SSF48452">
    <property type="entry name" value="TPR-like"/>
    <property type="match status" value="1"/>
</dbReference>
<evidence type="ECO:0000313" key="4">
    <source>
        <dbReference type="Proteomes" id="UP000823388"/>
    </source>
</evidence>
<dbReference type="SUPFAM" id="SSF48403">
    <property type="entry name" value="Ankyrin repeat"/>
    <property type="match status" value="1"/>
</dbReference>
<organism evidence="3 4">
    <name type="scientific">Panicum virgatum</name>
    <name type="common">Blackwell switchgrass</name>
    <dbReference type="NCBI Taxonomy" id="38727"/>
    <lineage>
        <taxon>Eukaryota</taxon>
        <taxon>Viridiplantae</taxon>
        <taxon>Streptophyta</taxon>
        <taxon>Embryophyta</taxon>
        <taxon>Tracheophyta</taxon>
        <taxon>Spermatophyta</taxon>
        <taxon>Magnoliopsida</taxon>
        <taxon>Liliopsida</taxon>
        <taxon>Poales</taxon>
        <taxon>Poaceae</taxon>
        <taxon>PACMAD clade</taxon>
        <taxon>Panicoideae</taxon>
        <taxon>Panicodae</taxon>
        <taxon>Paniceae</taxon>
        <taxon>Panicinae</taxon>
        <taxon>Panicum</taxon>
        <taxon>Panicum sect. Hiantes</taxon>
    </lineage>
</organism>
<keyword evidence="4" id="KW-1185">Reference proteome</keyword>
<dbReference type="AlphaFoldDB" id="A0A8T0V1H0"/>
<dbReference type="InterPro" id="IPR036770">
    <property type="entry name" value="Ankyrin_rpt-contain_sf"/>
</dbReference>
<dbReference type="PROSITE" id="PS50005">
    <property type="entry name" value="TPR"/>
    <property type="match status" value="1"/>
</dbReference>
<feature type="repeat" description="TPR" evidence="2">
    <location>
        <begin position="370"/>
        <end position="403"/>
    </location>
</feature>
<dbReference type="Proteomes" id="UP000823388">
    <property type="component" value="Chromosome 3K"/>
</dbReference>
<dbReference type="SMART" id="SM00248">
    <property type="entry name" value="ANK"/>
    <property type="match status" value="7"/>
</dbReference>
<evidence type="ECO:0000256" key="2">
    <source>
        <dbReference type="PROSITE-ProRule" id="PRU00339"/>
    </source>
</evidence>
<proteinExistence type="predicted"/>
<dbReference type="PANTHER" id="PTHR46224:SF37">
    <property type="entry name" value="OS12G0600100 PROTEIN"/>
    <property type="match status" value="1"/>
</dbReference>
<dbReference type="Gene3D" id="1.25.40.20">
    <property type="entry name" value="Ankyrin repeat-containing domain"/>
    <property type="match status" value="3"/>
</dbReference>
<dbReference type="InterPro" id="IPR019734">
    <property type="entry name" value="TPR_rpt"/>
</dbReference>
<dbReference type="PROSITE" id="PS50297">
    <property type="entry name" value="ANK_REP_REGION"/>
    <property type="match status" value="5"/>
</dbReference>
<dbReference type="Gene3D" id="1.25.40.10">
    <property type="entry name" value="Tetratricopeptide repeat domain"/>
    <property type="match status" value="1"/>
</dbReference>
<dbReference type="EMBL" id="CM029041">
    <property type="protein sequence ID" value="KAG2630531.1"/>
    <property type="molecule type" value="Genomic_DNA"/>
</dbReference>
<dbReference type="Pfam" id="PF12796">
    <property type="entry name" value="Ank_2"/>
    <property type="match status" value="3"/>
</dbReference>
<feature type="repeat" description="ANK" evidence="1">
    <location>
        <begin position="41"/>
        <end position="74"/>
    </location>
</feature>
<protein>
    <submittedName>
        <fullName evidence="3">Uncharacterized protein</fullName>
    </submittedName>
</protein>
<keyword evidence="1" id="KW-0040">ANK repeat</keyword>
<evidence type="ECO:0000256" key="1">
    <source>
        <dbReference type="PROSITE-ProRule" id="PRU00023"/>
    </source>
</evidence>
<reference evidence="3" key="1">
    <citation type="submission" date="2020-05" db="EMBL/GenBank/DDBJ databases">
        <title>WGS assembly of Panicum virgatum.</title>
        <authorList>
            <person name="Lovell J.T."/>
            <person name="Jenkins J."/>
            <person name="Shu S."/>
            <person name="Juenger T.E."/>
            <person name="Schmutz J."/>
        </authorList>
    </citation>
    <scope>NUCLEOTIDE SEQUENCE</scope>
    <source>
        <strain evidence="3">AP13</strain>
    </source>
</reference>
<feature type="repeat" description="ANK" evidence="1">
    <location>
        <begin position="75"/>
        <end position="107"/>
    </location>
</feature>
<dbReference type="OrthoDB" id="590877at2759"/>
<dbReference type="InterPro" id="IPR011990">
    <property type="entry name" value="TPR-like_helical_dom_sf"/>
</dbReference>
<sequence length="432" mass="47261">MAPAPKNSDSALALQAAIDGDLYLLKELAGKVNLREAEDARGRNALHFAAVKGHLEVCMFLVEESGLDVNSASGEGRLPVHCAAAGGSEGVLMYLLDRGGDPGVPDFRRSMPLHDAAELGHFEAVRLLLSKGVDVDPINYINYIGTPLHLAASKDQDQAVKILLEHGADPKRVVNHVFTPLFMAACCGQSLKCTKLLVEAGADVNFTCPWGPIILMEAVDDGLTDIVKFLLEAGADPNIANEDGKFPIMWEAGHGHRELVKILFPRTKPIPSIPDWSIDGILRAMKYLHLEVQDEALAAKWLADCKSQGKEAFAKGEYFASVHYYGLALDKDPLDATLFANMSLCWLRMRALSDALSDARKCKMMRPGWSKAWYREGAALSFLKKYNEAIPAFMQALKPDPESDEIEKAPDPESDEIEKALREAIEVVRSAP</sequence>
<feature type="repeat" description="ANK" evidence="1">
    <location>
        <begin position="146"/>
        <end position="175"/>
    </location>
</feature>
<dbReference type="InterPro" id="IPR002110">
    <property type="entry name" value="Ankyrin_rpt"/>
</dbReference>
<comment type="caution">
    <text evidence="3">The sequence shown here is derived from an EMBL/GenBank/DDBJ whole genome shotgun (WGS) entry which is preliminary data.</text>
</comment>
<dbReference type="PANTHER" id="PTHR46224">
    <property type="entry name" value="ANKYRIN REPEAT FAMILY PROTEIN"/>
    <property type="match status" value="1"/>
</dbReference>